<dbReference type="SMART" id="SM01017">
    <property type="entry name" value="Arrestin_C"/>
    <property type="match status" value="1"/>
</dbReference>
<dbReference type="EMBL" id="PDNA01000273">
    <property type="protein sequence ID" value="PGG99349.1"/>
    <property type="molecule type" value="Genomic_DNA"/>
</dbReference>
<dbReference type="STRING" id="1447883.A0A2B7WRZ7"/>
<keyword evidence="4" id="KW-1185">Reference proteome</keyword>
<feature type="domain" description="Arrestin C-terminal-like" evidence="2">
    <location>
        <begin position="277"/>
        <end position="477"/>
    </location>
</feature>
<dbReference type="AlphaFoldDB" id="A0A2B7WRZ7"/>
<protein>
    <recommendedName>
        <fullName evidence="2">Arrestin C-terminal-like domain-containing protein</fullName>
    </recommendedName>
</protein>
<proteinExistence type="predicted"/>
<dbReference type="Pfam" id="PF02752">
    <property type="entry name" value="Arrestin_C"/>
    <property type="match status" value="1"/>
</dbReference>
<feature type="compositionally biased region" description="Low complexity" evidence="1">
    <location>
        <begin position="518"/>
        <end position="532"/>
    </location>
</feature>
<dbReference type="GO" id="GO:0030674">
    <property type="term" value="F:protein-macromolecule adaptor activity"/>
    <property type="evidence" value="ECO:0007669"/>
    <property type="project" value="TreeGrafter"/>
</dbReference>
<accession>A0A2B7WRZ7</accession>
<feature type="region of interest" description="Disordered" evidence="1">
    <location>
        <begin position="635"/>
        <end position="662"/>
    </location>
</feature>
<dbReference type="GO" id="GO:0005829">
    <property type="term" value="C:cytosol"/>
    <property type="evidence" value="ECO:0007669"/>
    <property type="project" value="TreeGrafter"/>
</dbReference>
<sequence>MPNPSPRVVQEPEAPLPRLRHEKVIATGNGVSISIALAEPIIFLDTIHDRRRSKTKLLRGTLRLKVSKPVKVKKIYLTFKGLSQVFWPQGLPAKKHQHYHNKSIMNHTWTFFNAQFPDAEKGYGTTYHRISTPSRSKYIPKEGGSISLPSLDRITKAGATASVTNVRDIKRLSLQSVQSRSFGKGESPNCTSSVAHKGYKVFQPGEYLYNFELPIDCRLPETIKTDMSFVKYELEAMVERTGTIRPNIIGSREISFIRSPAENSLEHIEPIAIARTWEDQLHYDIIISGKSFPIGGQIPIAFSFTPLSKVCLNSIKVYVTENVQYWGKTKADGRTETPKKLILFEKRADATANSKYPGGHSITTAGGGLSWDQRVASSLGEDIAVPGATNLLGNLDTDSEVGPTEMEFAVQLPNCLHMKGKESAQQLHFDATYEHIEIHHWIKVVLRLSRRDHNDPDARKHFEISIDSPIHITSCLTSQSNINVPSYTSPPIVTATEERACGCPGAPVIGQFFPPPSRGSTNTTTTSFSTDSDASHPAQRCFTSGSGGLARPVPAHLADTHMQPVSPPQQQSTIDPIARPIHLMRMPSFAPPPFEEDTQPPLFTPPPPYTSLYQDMDQRDGLEDYFDRLRMAEQECDDNTRGSSRVDVPLTPGGRVNRSMDVPREWIRVGEPTQ</sequence>
<dbReference type="Proteomes" id="UP000224634">
    <property type="component" value="Unassembled WGS sequence"/>
</dbReference>
<dbReference type="InterPro" id="IPR050357">
    <property type="entry name" value="Arrestin_domain-protein"/>
</dbReference>
<evidence type="ECO:0000256" key="1">
    <source>
        <dbReference type="SAM" id="MobiDB-lite"/>
    </source>
</evidence>
<dbReference type="InterPro" id="IPR011022">
    <property type="entry name" value="Arrestin_C-like"/>
</dbReference>
<dbReference type="OrthoDB" id="2238745at2759"/>
<dbReference type="PANTHER" id="PTHR11188">
    <property type="entry name" value="ARRESTIN DOMAIN CONTAINING PROTEIN"/>
    <property type="match status" value="1"/>
</dbReference>
<gene>
    <name evidence="3" type="ORF">AJ80_09387</name>
</gene>
<evidence type="ECO:0000313" key="3">
    <source>
        <dbReference type="EMBL" id="PGG99349.1"/>
    </source>
</evidence>
<dbReference type="GO" id="GO:0070086">
    <property type="term" value="P:ubiquitin-dependent endocytosis"/>
    <property type="evidence" value="ECO:0007669"/>
    <property type="project" value="TreeGrafter"/>
</dbReference>
<evidence type="ECO:0000259" key="2">
    <source>
        <dbReference type="SMART" id="SM01017"/>
    </source>
</evidence>
<dbReference type="InterPro" id="IPR014752">
    <property type="entry name" value="Arrestin-like_C"/>
</dbReference>
<feature type="region of interest" description="Disordered" evidence="1">
    <location>
        <begin position="512"/>
        <end position="553"/>
    </location>
</feature>
<comment type="caution">
    <text evidence="3">The sequence shown here is derived from an EMBL/GenBank/DDBJ whole genome shotgun (WGS) entry which is preliminary data.</text>
</comment>
<name>A0A2B7WRZ7_POLH7</name>
<dbReference type="Gene3D" id="2.60.40.640">
    <property type="match status" value="1"/>
</dbReference>
<organism evidence="3 4">
    <name type="scientific">Polytolypa hystricis (strain UAMH7299)</name>
    <dbReference type="NCBI Taxonomy" id="1447883"/>
    <lineage>
        <taxon>Eukaryota</taxon>
        <taxon>Fungi</taxon>
        <taxon>Dikarya</taxon>
        <taxon>Ascomycota</taxon>
        <taxon>Pezizomycotina</taxon>
        <taxon>Eurotiomycetes</taxon>
        <taxon>Eurotiomycetidae</taxon>
        <taxon>Onygenales</taxon>
        <taxon>Onygenales incertae sedis</taxon>
        <taxon>Polytolypa</taxon>
    </lineage>
</organism>
<dbReference type="GO" id="GO:0031625">
    <property type="term" value="F:ubiquitin protein ligase binding"/>
    <property type="evidence" value="ECO:0007669"/>
    <property type="project" value="TreeGrafter"/>
</dbReference>
<reference evidence="3 4" key="1">
    <citation type="submission" date="2017-10" db="EMBL/GenBank/DDBJ databases">
        <title>Comparative genomics in systemic dimorphic fungi from Ajellomycetaceae.</title>
        <authorList>
            <person name="Munoz J.F."/>
            <person name="Mcewen J.G."/>
            <person name="Clay O.K."/>
            <person name="Cuomo C.A."/>
        </authorList>
    </citation>
    <scope>NUCLEOTIDE SEQUENCE [LARGE SCALE GENOMIC DNA]</scope>
    <source>
        <strain evidence="3 4">UAMH7299</strain>
    </source>
</reference>
<dbReference type="PANTHER" id="PTHR11188:SF174">
    <property type="entry name" value="ARRESTIN-RELATED TRAFFICKING ADAPTER 10-RELATED"/>
    <property type="match status" value="1"/>
</dbReference>
<evidence type="ECO:0000313" key="4">
    <source>
        <dbReference type="Proteomes" id="UP000224634"/>
    </source>
</evidence>